<evidence type="ECO:0000313" key="2">
    <source>
        <dbReference type="EMBL" id="EQC38646.1"/>
    </source>
</evidence>
<dbReference type="RefSeq" id="XP_008608239.1">
    <property type="nucleotide sequence ID" value="XM_008610017.1"/>
</dbReference>
<dbReference type="AlphaFoldDB" id="T0QVE6"/>
<evidence type="ECO:0008006" key="4">
    <source>
        <dbReference type="Google" id="ProtNLM"/>
    </source>
</evidence>
<dbReference type="InParanoid" id="T0QVE6"/>
<reference evidence="2 3" key="1">
    <citation type="submission" date="2012-04" db="EMBL/GenBank/DDBJ databases">
        <title>The Genome Sequence of Saprolegnia declina VS20.</title>
        <authorList>
            <consortium name="The Broad Institute Genome Sequencing Platform"/>
            <person name="Russ C."/>
            <person name="Nusbaum C."/>
            <person name="Tyler B."/>
            <person name="van West P."/>
            <person name="Dieguez-Uribeondo J."/>
            <person name="de Bruijn I."/>
            <person name="Tripathy S."/>
            <person name="Jiang R."/>
            <person name="Young S.K."/>
            <person name="Zeng Q."/>
            <person name="Gargeya S."/>
            <person name="Fitzgerald M."/>
            <person name="Haas B."/>
            <person name="Abouelleil A."/>
            <person name="Alvarado L."/>
            <person name="Arachchi H.M."/>
            <person name="Berlin A."/>
            <person name="Chapman S.B."/>
            <person name="Goldberg J."/>
            <person name="Griggs A."/>
            <person name="Gujja S."/>
            <person name="Hansen M."/>
            <person name="Howarth C."/>
            <person name="Imamovic A."/>
            <person name="Larimer J."/>
            <person name="McCowen C."/>
            <person name="Montmayeur A."/>
            <person name="Murphy C."/>
            <person name="Neiman D."/>
            <person name="Pearson M."/>
            <person name="Priest M."/>
            <person name="Roberts A."/>
            <person name="Saif S."/>
            <person name="Shea T."/>
            <person name="Sisk P."/>
            <person name="Sykes S."/>
            <person name="Wortman J."/>
            <person name="Nusbaum C."/>
            <person name="Birren B."/>
        </authorList>
    </citation>
    <scope>NUCLEOTIDE SEQUENCE [LARGE SCALE GENOMIC DNA]</scope>
    <source>
        <strain evidence="2 3">VS20</strain>
    </source>
</reference>
<protein>
    <recommendedName>
        <fullName evidence="4">Peptidase A1 domain-containing protein</fullName>
    </recommendedName>
</protein>
<feature type="signal peptide" evidence="1">
    <location>
        <begin position="1"/>
        <end position="21"/>
    </location>
</feature>
<dbReference type="eggNOG" id="ENOG502S70F">
    <property type="taxonomic scope" value="Eukaryota"/>
</dbReference>
<accession>T0QVE6</accession>
<dbReference type="EMBL" id="JH767141">
    <property type="protein sequence ID" value="EQC38645.1"/>
    <property type="molecule type" value="Genomic_DNA"/>
</dbReference>
<dbReference type="GeneID" id="19945071"/>
<dbReference type="RefSeq" id="XP_008608237.1">
    <property type="nucleotide sequence ID" value="XM_008610015.1"/>
</dbReference>
<dbReference type="InterPro" id="IPR021109">
    <property type="entry name" value="Peptidase_aspartic_dom_sf"/>
</dbReference>
<dbReference type="OrthoDB" id="441724at2759"/>
<dbReference type="EMBL" id="JH767141">
    <property type="protein sequence ID" value="EQC38646.1"/>
    <property type="molecule type" value="Genomic_DNA"/>
</dbReference>
<proteinExistence type="predicted"/>
<organism evidence="2 3">
    <name type="scientific">Saprolegnia diclina (strain VS20)</name>
    <dbReference type="NCBI Taxonomy" id="1156394"/>
    <lineage>
        <taxon>Eukaryota</taxon>
        <taxon>Sar</taxon>
        <taxon>Stramenopiles</taxon>
        <taxon>Oomycota</taxon>
        <taxon>Saprolegniomycetes</taxon>
        <taxon>Saprolegniales</taxon>
        <taxon>Saprolegniaceae</taxon>
        <taxon>Saprolegnia</taxon>
    </lineage>
</organism>
<keyword evidence="3" id="KW-1185">Reference proteome</keyword>
<dbReference type="RefSeq" id="XP_008608238.1">
    <property type="nucleotide sequence ID" value="XM_008610016.1"/>
</dbReference>
<gene>
    <name evidence="2" type="ORF">SDRG_04344</name>
</gene>
<sequence length="424" mass="46460">MRGATWLAGLAVATCCHVALGVGYHSPWVNATVNGNPVRLELSTRFRGVILYADVDESAYTSVSLGFDNVTAGDVIAKVADAQLFEKRWNVSGLLGIGLVSSPQPGWPFPGDLVLQYNGMDPSTGAANATLRPAASPEDDKWTWSESMNVVHDFYYKRRTSFTVHNATVCGVPLMQPSSSYWAAHVDFEVPCLVLPKEFYTSLVTWAPLEYNASANITQLRPNVSLHELPSLSFQVGYGLPTLTLPLAALALNVSTGQTPQLCLQRSTSIVNRILEHQIVLEEDDIFTKEIGGIAFVPDMYQSPMIFGAMVLQHLPTLLSDTQKQVGFVQTPVVTPTTQPVCTVPLACSGQQTYDQSTNKCNDPNCDLVYYHEFDDATKTCVPVAQWQWVATCLIASFIALEVYLDRSRQRLAERTLLDAEGSS</sequence>
<evidence type="ECO:0000313" key="3">
    <source>
        <dbReference type="Proteomes" id="UP000030762"/>
    </source>
</evidence>
<name>T0QVE6_SAPDV</name>
<dbReference type="SUPFAM" id="SSF50630">
    <property type="entry name" value="Acid proteases"/>
    <property type="match status" value="1"/>
</dbReference>
<dbReference type="EMBL" id="JH767141">
    <property type="protein sequence ID" value="EQC38647.1"/>
    <property type="molecule type" value="Genomic_DNA"/>
</dbReference>
<dbReference type="Proteomes" id="UP000030762">
    <property type="component" value="Unassembled WGS sequence"/>
</dbReference>
<dbReference type="Gene3D" id="2.40.70.10">
    <property type="entry name" value="Acid Proteases"/>
    <property type="match status" value="1"/>
</dbReference>
<evidence type="ECO:0000256" key="1">
    <source>
        <dbReference type="SAM" id="SignalP"/>
    </source>
</evidence>
<feature type="chain" id="PRO_5007727425" description="Peptidase A1 domain-containing protein" evidence="1">
    <location>
        <begin position="22"/>
        <end position="424"/>
    </location>
</feature>
<dbReference type="VEuPathDB" id="FungiDB:SDRG_04344"/>
<keyword evidence="1" id="KW-0732">Signal</keyword>
<dbReference type="OMA" id="GICETSF"/>